<evidence type="ECO:0000313" key="2">
    <source>
        <dbReference type="EMBL" id="KAH6886910.1"/>
    </source>
</evidence>
<protein>
    <submittedName>
        <fullName evidence="2">Heterokaryon incompatibility protein-domain-containing protein</fullName>
    </submittedName>
</protein>
<accession>A0A9P8W1H2</accession>
<evidence type="ECO:0000313" key="3">
    <source>
        <dbReference type="Proteomes" id="UP000777438"/>
    </source>
</evidence>
<dbReference type="InterPro" id="IPR052895">
    <property type="entry name" value="HetReg/Transcr_Mod"/>
</dbReference>
<dbReference type="Pfam" id="PF06985">
    <property type="entry name" value="HET"/>
    <property type="match status" value="1"/>
</dbReference>
<dbReference type="EMBL" id="JAGPYM010000015">
    <property type="protein sequence ID" value="KAH6886910.1"/>
    <property type="molecule type" value="Genomic_DNA"/>
</dbReference>
<dbReference type="Pfam" id="PF26639">
    <property type="entry name" value="Het-6_barrel"/>
    <property type="match status" value="1"/>
</dbReference>
<proteinExistence type="predicted"/>
<dbReference type="PANTHER" id="PTHR24148">
    <property type="entry name" value="ANKYRIN REPEAT DOMAIN-CONTAINING PROTEIN 39 HOMOLOG-RELATED"/>
    <property type="match status" value="1"/>
</dbReference>
<organism evidence="2 3">
    <name type="scientific">Thelonectria olida</name>
    <dbReference type="NCBI Taxonomy" id="1576542"/>
    <lineage>
        <taxon>Eukaryota</taxon>
        <taxon>Fungi</taxon>
        <taxon>Dikarya</taxon>
        <taxon>Ascomycota</taxon>
        <taxon>Pezizomycotina</taxon>
        <taxon>Sordariomycetes</taxon>
        <taxon>Hypocreomycetidae</taxon>
        <taxon>Hypocreales</taxon>
        <taxon>Nectriaceae</taxon>
        <taxon>Thelonectria</taxon>
    </lineage>
</organism>
<dbReference type="InterPro" id="IPR010730">
    <property type="entry name" value="HET"/>
</dbReference>
<dbReference type="AlphaFoldDB" id="A0A9P8W1H2"/>
<dbReference type="PANTHER" id="PTHR24148:SF64">
    <property type="entry name" value="HETEROKARYON INCOMPATIBILITY DOMAIN-CONTAINING PROTEIN"/>
    <property type="match status" value="1"/>
</dbReference>
<keyword evidence="3" id="KW-1185">Reference proteome</keyword>
<dbReference type="OrthoDB" id="2157530at2759"/>
<feature type="domain" description="Heterokaryon incompatibility" evidence="1">
    <location>
        <begin position="63"/>
        <end position="193"/>
    </location>
</feature>
<gene>
    <name evidence="2" type="ORF">B0T10DRAFT_549821</name>
</gene>
<name>A0A9P8W1H2_9HYPO</name>
<sequence length="610" mass="68522">MAQLDVATYTPFQHDSCPCRGSRYRYSPLGADEIRLVALEPGQSSDGIRCRILTFQHKSAPIFDAVSYTWGDETQRQLVQCLESPSMLCVAASCGSTLRRLRYPDRPRYIWIDALCINQQDLHERGRQVQFMSKIYSSASRVLIHLGETADDSDLAMEFISSGRSCDLSEVTRCAIERLLCRPWFERIWVIQEVAMARYAVVLCGTKSVSWTDLLLWAHHKLSLQAPIVSPILRLRKRGWINLTTTEQFVKALCESTACRCRDPRDRVFAFLAMYPSMMDPTEITKYRTSGFPMGRSPFSKGRATKNGFVQDAPESQLARGGELAEERTTRMRANYVYSTETIFIKFATMLIEELGLDFLSAMQGRSTPDTLPTWVPDWRVSSKRRIFAHIPLVEFRAGGSAGTQSFSIVSTGSRPSLRLLKARALKIGKICVLGETCDAYAPNWGHVVFHCWRALGERACRKTSCSFSSASFLTAFSQTILTDSENYFCQAREALCKTLAHRVTGVSMEGEAFFQDIDPSALSQLRMSCHGRRFFVDENGVMGLAASESLEGDFVYVLVGAKVPYTFRPRRFHPSGGVSLIGECFLRGFMNEEALSETGGPCVEDICIY</sequence>
<comment type="caution">
    <text evidence="2">The sequence shown here is derived from an EMBL/GenBank/DDBJ whole genome shotgun (WGS) entry which is preliminary data.</text>
</comment>
<evidence type="ECO:0000259" key="1">
    <source>
        <dbReference type="Pfam" id="PF06985"/>
    </source>
</evidence>
<dbReference type="Proteomes" id="UP000777438">
    <property type="component" value="Unassembled WGS sequence"/>
</dbReference>
<reference evidence="2 3" key="1">
    <citation type="journal article" date="2021" name="Nat. Commun.">
        <title>Genetic determinants of endophytism in the Arabidopsis root mycobiome.</title>
        <authorList>
            <person name="Mesny F."/>
            <person name="Miyauchi S."/>
            <person name="Thiergart T."/>
            <person name="Pickel B."/>
            <person name="Atanasova L."/>
            <person name="Karlsson M."/>
            <person name="Huettel B."/>
            <person name="Barry K.W."/>
            <person name="Haridas S."/>
            <person name="Chen C."/>
            <person name="Bauer D."/>
            <person name="Andreopoulos W."/>
            <person name="Pangilinan J."/>
            <person name="LaButti K."/>
            <person name="Riley R."/>
            <person name="Lipzen A."/>
            <person name="Clum A."/>
            <person name="Drula E."/>
            <person name="Henrissat B."/>
            <person name="Kohler A."/>
            <person name="Grigoriev I.V."/>
            <person name="Martin F.M."/>
            <person name="Hacquard S."/>
        </authorList>
    </citation>
    <scope>NUCLEOTIDE SEQUENCE [LARGE SCALE GENOMIC DNA]</scope>
    <source>
        <strain evidence="2 3">MPI-CAGE-CH-0241</strain>
    </source>
</reference>